<comment type="caution">
    <text evidence="1">The sequence shown here is derived from an EMBL/GenBank/DDBJ whole genome shotgun (WGS) entry which is preliminary data.</text>
</comment>
<organism evidence="1 2">
    <name type="scientific">Streblomastix strix</name>
    <dbReference type="NCBI Taxonomy" id="222440"/>
    <lineage>
        <taxon>Eukaryota</taxon>
        <taxon>Metamonada</taxon>
        <taxon>Preaxostyla</taxon>
        <taxon>Oxymonadida</taxon>
        <taxon>Streblomastigidae</taxon>
        <taxon>Streblomastix</taxon>
    </lineage>
</organism>
<dbReference type="AlphaFoldDB" id="A0A5J4VIT4"/>
<name>A0A5J4VIT4_9EUKA</name>
<accession>A0A5J4VIT4</accession>
<dbReference type="Gene3D" id="2.60.120.920">
    <property type="match status" value="1"/>
</dbReference>
<dbReference type="EMBL" id="SNRW01006719">
    <property type="protein sequence ID" value="KAA6382557.1"/>
    <property type="molecule type" value="Genomic_DNA"/>
</dbReference>
<gene>
    <name evidence="1" type="ORF">EZS28_021915</name>
</gene>
<evidence type="ECO:0000313" key="2">
    <source>
        <dbReference type="Proteomes" id="UP000324800"/>
    </source>
</evidence>
<sequence>ILSIINSSIGPVTNTPNITQGFQCNQQGNKIVHTPGNNNSCVVTYNPVISSGIVRFEGYFQNTIEYRIIGIADASTVFNANRGPRDEGNYSKSIRFDGTDGGLWHISPRAISGLSRFLNNQKVACEVNMDKHQIQISESNASFTLTRFERLTISSAKNVELGLEWGTEWVIQQQQYQDDCCIIL</sequence>
<proteinExistence type="predicted"/>
<evidence type="ECO:0000313" key="1">
    <source>
        <dbReference type="EMBL" id="KAA6382557.1"/>
    </source>
</evidence>
<dbReference type="Proteomes" id="UP000324800">
    <property type="component" value="Unassembled WGS sequence"/>
</dbReference>
<reference evidence="1 2" key="1">
    <citation type="submission" date="2019-03" db="EMBL/GenBank/DDBJ databases">
        <title>Single cell metagenomics reveals metabolic interactions within the superorganism composed of flagellate Streblomastix strix and complex community of Bacteroidetes bacteria on its surface.</title>
        <authorList>
            <person name="Treitli S.C."/>
            <person name="Kolisko M."/>
            <person name="Husnik F."/>
            <person name="Keeling P."/>
            <person name="Hampl V."/>
        </authorList>
    </citation>
    <scope>NUCLEOTIDE SEQUENCE [LARGE SCALE GENOMIC DNA]</scope>
    <source>
        <strain evidence="1">ST1C</strain>
    </source>
</reference>
<feature type="non-terminal residue" evidence="1">
    <location>
        <position position="1"/>
    </location>
</feature>
<protein>
    <submittedName>
        <fullName evidence="1">Uncharacterized protein</fullName>
    </submittedName>
</protein>
<dbReference type="InterPro" id="IPR043136">
    <property type="entry name" value="B30.2/SPRY_sf"/>
</dbReference>